<evidence type="ECO:0000313" key="1">
    <source>
        <dbReference type="EMBL" id="TFK02162.1"/>
    </source>
</evidence>
<dbReference type="EMBL" id="QXTE01000199">
    <property type="protein sequence ID" value="TFK02162.1"/>
    <property type="molecule type" value="Genomic_DNA"/>
</dbReference>
<keyword evidence="2" id="KW-1185">Reference proteome</keyword>
<reference evidence="1 2" key="1">
    <citation type="submission" date="2019-04" db="EMBL/GenBank/DDBJ databases">
        <title>Draft genome of the big-headed turtle Platysternon megacephalum.</title>
        <authorList>
            <person name="Gong S."/>
        </authorList>
    </citation>
    <scope>NUCLEOTIDE SEQUENCE [LARGE SCALE GENOMIC DNA]</scope>
    <source>
        <strain evidence="1">DO16091913</strain>
        <tissue evidence="1">Muscle</tissue>
    </source>
</reference>
<proteinExistence type="predicted"/>
<accession>A0A4D9E202</accession>
<comment type="caution">
    <text evidence="1">The sequence shown here is derived from an EMBL/GenBank/DDBJ whole genome shotgun (WGS) entry which is preliminary data.</text>
</comment>
<keyword evidence="1" id="KW-0675">Receptor</keyword>
<protein>
    <submittedName>
        <fullName evidence="1">TNF receptor-associated factor 2</fullName>
    </submittedName>
</protein>
<gene>
    <name evidence="1" type="ORF">DR999_PMT15587</name>
</gene>
<dbReference type="Proteomes" id="UP000297703">
    <property type="component" value="Unassembled WGS sequence"/>
</dbReference>
<evidence type="ECO:0000313" key="2">
    <source>
        <dbReference type="Proteomes" id="UP000297703"/>
    </source>
</evidence>
<sequence>MLPSNLMVSPQAISKVASCLEKDPRLPVSVCSAPVVWASGTQGQRFLSHSLGSQLPRIPSHEALQAHARPRLLSAPPALRYSRFLRREGLILQAAKRFLLGSALITPMDEK</sequence>
<name>A0A4D9E202_9SAUR</name>
<reference evidence="1 2" key="2">
    <citation type="submission" date="2019-04" db="EMBL/GenBank/DDBJ databases">
        <title>The genome sequence of big-headed turtle.</title>
        <authorList>
            <person name="Gong S."/>
        </authorList>
    </citation>
    <scope>NUCLEOTIDE SEQUENCE [LARGE SCALE GENOMIC DNA]</scope>
    <source>
        <strain evidence="1">DO16091913</strain>
        <tissue evidence="1">Muscle</tissue>
    </source>
</reference>
<dbReference type="AlphaFoldDB" id="A0A4D9E202"/>
<organism evidence="1 2">
    <name type="scientific">Platysternon megacephalum</name>
    <name type="common">big-headed turtle</name>
    <dbReference type="NCBI Taxonomy" id="55544"/>
    <lineage>
        <taxon>Eukaryota</taxon>
        <taxon>Metazoa</taxon>
        <taxon>Chordata</taxon>
        <taxon>Craniata</taxon>
        <taxon>Vertebrata</taxon>
        <taxon>Euteleostomi</taxon>
        <taxon>Archelosauria</taxon>
        <taxon>Testudinata</taxon>
        <taxon>Testudines</taxon>
        <taxon>Cryptodira</taxon>
        <taxon>Durocryptodira</taxon>
        <taxon>Testudinoidea</taxon>
        <taxon>Platysternidae</taxon>
        <taxon>Platysternon</taxon>
    </lineage>
</organism>